<dbReference type="AlphaFoldDB" id="A0A507CEK3"/>
<name>A0A507CEK3_9FUNG</name>
<dbReference type="EMBL" id="QEAN01000421">
    <property type="protein sequence ID" value="TPX37778.1"/>
    <property type="molecule type" value="Genomic_DNA"/>
</dbReference>
<gene>
    <name evidence="2" type="ORF">SeLEV6574_g07826</name>
    <name evidence="1" type="ORF">SeMB42_g06884</name>
</gene>
<dbReference type="SUPFAM" id="SSF52402">
    <property type="entry name" value="Adenine nucleotide alpha hydrolases-like"/>
    <property type="match status" value="1"/>
</dbReference>
<keyword evidence="3" id="KW-1185">Reference proteome</keyword>
<dbReference type="OrthoDB" id="843225at2759"/>
<reference evidence="3 4" key="1">
    <citation type="journal article" date="2019" name="Sci. Rep.">
        <title>Comparative genomics of chytrid fungi reveal insights into the obligate biotrophic and pathogenic lifestyle of Synchytrium endobioticum.</title>
        <authorList>
            <person name="van de Vossenberg B.T.L.H."/>
            <person name="Warris S."/>
            <person name="Nguyen H.D.T."/>
            <person name="van Gent-Pelzer M.P.E."/>
            <person name="Joly D.L."/>
            <person name="van de Geest H.C."/>
            <person name="Bonants P.J.M."/>
            <person name="Smith D.S."/>
            <person name="Levesque C.A."/>
            <person name="van der Lee T.A.J."/>
        </authorList>
    </citation>
    <scope>NUCLEOTIDE SEQUENCE [LARGE SCALE GENOMIC DNA]</scope>
    <source>
        <strain evidence="2 4">LEV6574</strain>
        <strain evidence="1 3">MB42</strain>
    </source>
</reference>
<evidence type="ECO:0000313" key="1">
    <source>
        <dbReference type="EMBL" id="TPX37778.1"/>
    </source>
</evidence>
<comment type="caution">
    <text evidence="2">The sequence shown here is derived from an EMBL/GenBank/DDBJ whole genome shotgun (WGS) entry which is preliminary data.</text>
</comment>
<evidence type="ECO:0000313" key="3">
    <source>
        <dbReference type="Proteomes" id="UP000317494"/>
    </source>
</evidence>
<evidence type="ECO:0000313" key="2">
    <source>
        <dbReference type="EMBL" id="TPX37911.1"/>
    </source>
</evidence>
<evidence type="ECO:0000313" key="4">
    <source>
        <dbReference type="Proteomes" id="UP000320475"/>
    </source>
</evidence>
<dbReference type="VEuPathDB" id="FungiDB:SeMB42_g06884"/>
<dbReference type="EMBL" id="QEAM01000626">
    <property type="protein sequence ID" value="TPX37911.1"/>
    <property type="molecule type" value="Genomic_DNA"/>
</dbReference>
<dbReference type="Proteomes" id="UP000317494">
    <property type="component" value="Unassembled WGS sequence"/>
</dbReference>
<protein>
    <recommendedName>
        <fullName evidence="5">UspA domain-containing protein</fullName>
    </recommendedName>
</protein>
<accession>A0A507CEK3</accession>
<dbReference type="Proteomes" id="UP000320475">
    <property type="component" value="Unassembled WGS sequence"/>
</dbReference>
<sequence>MTADTADSTQNVVKIGIAYNNTPGSLKALQTAVDLCMGMNVHSYILYIVYVVALNPPAILPGMDGIEQGFNAQIHKDAKKELQECKAHLDMNYAGRVNYEFIQVEGEGEIGPLIKEQRLGLSGFKYDHTGAGGKKQCGFYQIFLVSSCICTQYLPPWKLS</sequence>
<proteinExistence type="predicted"/>
<evidence type="ECO:0008006" key="5">
    <source>
        <dbReference type="Google" id="ProtNLM"/>
    </source>
</evidence>
<organism evidence="2 4">
    <name type="scientific">Synchytrium endobioticum</name>
    <dbReference type="NCBI Taxonomy" id="286115"/>
    <lineage>
        <taxon>Eukaryota</taxon>
        <taxon>Fungi</taxon>
        <taxon>Fungi incertae sedis</taxon>
        <taxon>Chytridiomycota</taxon>
        <taxon>Chytridiomycota incertae sedis</taxon>
        <taxon>Chytridiomycetes</taxon>
        <taxon>Synchytriales</taxon>
        <taxon>Synchytriaceae</taxon>
        <taxon>Synchytrium</taxon>
    </lineage>
</organism>